<comment type="caution">
    <text evidence="2">The sequence shown here is derived from an EMBL/GenBank/DDBJ whole genome shotgun (WGS) entry which is preliminary data.</text>
</comment>
<accession>A0ABD0M2Z3</accession>
<dbReference type="AlphaFoldDB" id="A0ABD0M2Z3"/>
<proteinExistence type="predicted"/>
<dbReference type="Proteomes" id="UP001519460">
    <property type="component" value="Unassembled WGS sequence"/>
</dbReference>
<evidence type="ECO:0000313" key="2">
    <source>
        <dbReference type="EMBL" id="KAK7506126.1"/>
    </source>
</evidence>
<reference evidence="2 3" key="1">
    <citation type="journal article" date="2023" name="Sci. Data">
        <title>Genome assembly of the Korean intertidal mud-creeper Batillaria attramentaria.</title>
        <authorList>
            <person name="Patra A.K."/>
            <person name="Ho P.T."/>
            <person name="Jun S."/>
            <person name="Lee S.J."/>
            <person name="Kim Y."/>
            <person name="Won Y.J."/>
        </authorList>
    </citation>
    <scope>NUCLEOTIDE SEQUENCE [LARGE SCALE GENOMIC DNA]</scope>
    <source>
        <strain evidence="2">Wonlab-2016</strain>
    </source>
</reference>
<protein>
    <submittedName>
        <fullName evidence="2">Uncharacterized protein</fullName>
    </submittedName>
</protein>
<keyword evidence="3" id="KW-1185">Reference proteome</keyword>
<evidence type="ECO:0000256" key="1">
    <source>
        <dbReference type="SAM" id="MobiDB-lite"/>
    </source>
</evidence>
<dbReference type="EMBL" id="JACVVK020000008">
    <property type="protein sequence ID" value="KAK7506126.1"/>
    <property type="molecule type" value="Genomic_DNA"/>
</dbReference>
<gene>
    <name evidence="2" type="ORF">BaRGS_00002848</name>
</gene>
<organism evidence="2 3">
    <name type="scientific">Batillaria attramentaria</name>
    <dbReference type="NCBI Taxonomy" id="370345"/>
    <lineage>
        <taxon>Eukaryota</taxon>
        <taxon>Metazoa</taxon>
        <taxon>Spiralia</taxon>
        <taxon>Lophotrochozoa</taxon>
        <taxon>Mollusca</taxon>
        <taxon>Gastropoda</taxon>
        <taxon>Caenogastropoda</taxon>
        <taxon>Sorbeoconcha</taxon>
        <taxon>Cerithioidea</taxon>
        <taxon>Batillariidae</taxon>
        <taxon>Batillaria</taxon>
    </lineage>
</organism>
<sequence>MASPKISSPSTQSAINDLANPEISETLVSELRCLWREKQVTQSRVPWHFSCADQHKNRHQAVVRFAVEFACPPIHLDSRWPPCRFCKFQAEAVRDYKTSGPPRATFARRRSPETGQNKQHKNFQDVVM</sequence>
<feature type="region of interest" description="Disordered" evidence="1">
    <location>
        <begin position="98"/>
        <end position="128"/>
    </location>
</feature>
<name>A0ABD0M2Z3_9CAEN</name>
<evidence type="ECO:0000313" key="3">
    <source>
        <dbReference type="Proteomes" id="UP001519460"/>
    </source>
</evidence>